<dbReference type="InterPro" id="IPR002893">
    <property type="entry name" value="Znf_MYND"/>
</dbReference>
<dbReference type="Proteomes" id="UP001211907">
    <property type="component" value="Unassembled WGS sequence"/>
</dbReference>
<dbReference type="PANTHER" id="PTHR47442">
    <property type="entry name" value="MYND-TYPE ZINC FINGER PROTEIN MUB1"/>
    <property type="match status" value="1"/>
</dbReference>
<dbReference type="GO" id="GO:0006511">
    <property type="term" value="P:ubiquitin-dependent protein catabolic process"/>
    <property type="evidence" value="ECO:0007669"/>
    <property type="project" value="TreeGrafter"/>
</dbReference>
<dbReference type="Pfam" id="PF01753">
    <property type="entry name" value="zf-MYND"/>
    <property type="match status" value="1"/>
</dbReference>
<dbReference type="InterPro" id="IPR051664">
    <property type="entry name" value="MYND-type_zinc_finger"/>
</dbReference>
<dbReference type="GO" id="GO:0007163">
    <property type="term" value="P:establishment or maintenance of cell polarity"/>
    <property type="evidence" value="ECO:0007669"/>
    <property type="project" value="TreeGrafter"/>
</dbReference>
<accession>A0AAD5SRU2</accession>
<reference evidence="10" key="1">
    <citation type="submission" date="2020-05" db="EMBL/GenBank/DDBJ databases">
        <title>Phylogenomic resolution of chytrid fungi.</title>
        <authorList>
            <person name="Stajich J.E."/>
            <person name="Amses K."/>
            <person name="Simmons R."/>
            <person name="Seto K."/>
            <person name="Myers J."/>
            <person name="Bonds A."/>
            <person name="Quandt C.A."/>
            <person name="Barry K."/>
            <person name="Liu P."/>
            <person name="Grigoriev I."/>
            <person name="Longcore J.E."/>
            <person name="James T.Y."/>
        </authorList>
    </citation>
    <scope>NUCLEOTIDE SEQUENCE</scope>
    <source>
        <strain evidence="10">JEL0513</strain>
    </source>
</reference>
<dbReference type="PANTHER" id="PTHR47442:SF1">
    <property type="entry name" value="MYND-TYPE ZINC FINGER PROTEIN MUB1"/>
    <property type="match status" value="1"/>
</dbReference>
<keyword evidence="4" id="KW-0479">Metal-binding</keyword>
<evidence type="ECO:0000256" key="6">
    <source>
        <dbReference type="ARBA" id="ARBA00022833"/>
    </source>
</evidence>
<sequence>MDLDQPLPLALAPQNTDPTSPTNTANNTADALVQSLPPASLPHAPSAAEPVSTTQQAITAQVSIANAPTAVANTQIQTTHLLPHNHHHHHHTHSSSLSEIPYLPNVRLPIIQTPESTKLFNSIVANQHNILVACKILHVVSKYPHLRHYMHVDSVRPVRPRLVDLCGAAVAAAAATPPVIPPQTVLPLEINLPTGVAAAAELGINNNNNSNFDRFESPIPPLPTIVPATNLLQQPPSEQNNNNNQKQYEEPQIVAPIITTIPMLVFDNEPESEITLLESLASIPPDLKFAIPNIPPPTQLPTTSISATTPVRQHLIQTKLHFVQAPTNSRSAFELMEVFSSPCSLIPEARSLAVATLRNAYRRDPVPTPSDAPHYAMNQAMGPCLYIDADAFVKSGRHVIQQPTTWTCSKASSSSTSGGIVVGLGHLRRCANSRCGKWEEGYKQFSKCSRCRRVSYCSKACQRKAWVLHKNWCLKYTGDSTSSNVGVVGVGVGGGVVGTGAVGAAPIFTAAAAAAVAAVDTMEANVSLGDADAFDPVVTVGIVAGGAGAMEQDVFPIQLQHMQQQPVTAIPIADVILDGIPQQRQLQLQQQQLTMHHLDDDMLTSNSITVGNGDAGDSVMAAEDIVGEDVGVIVEGVLGQRRASSSAVQRGFVGMIDGAGDGDDVETGMVASGDDGAAVQEDRRRHGIF</sequence>
<evidence type="ECO:0000256" key="7">
    <source>
        <dbReference type="PROSITE-ProRule" id="PRU00134"/>
    </source>
</evidence>
<dbReference type="EMBL" id="JADGJH010002505">
    <property type="protein sequence ID" value="KAJ3097467.1"/>
    <property type="molecule type" value="Genomic_DNA"/>
</dbReference>
<dbReference type="PROSITE" id="PS50865">
    <property type="entry name" value="ZF_MYND_2"/>
    <property type="match status" value="1"/>
</dbReference>
<name>A0AAD5SRU2_9FUNG</name>
<organism evidence="10 11">
    <name type="scientific">Physocladia obscura</name>
    <dbReference type="NCBI Taxonomy" id="109957"/>
    <lineage>
        <taxon>Eukaryota</taxon>
        <taxon>Fungi</taxon>
        <taxon>Fungi incertae sedis</taxon>
        <taxon>Chytridiomycota</taxon>
        <taxon>Chytridiomycota incertae sedis</taxon>
        <taxon>Chytridiomycetes</taxon>
        <taxon>Chytridiales</taxon>
        <taxon>Chytriomycetaceae</taxon>
        <taxon>Physocladia</taxon>
    </lineage>
</organism>
<proteinExistence type="inferred from homology"/>
<keyword evidence="3" id="KW-0963">Cytoplasm</keyword>
<keyword evidence="5 7" id="KW-0863">Zinc-finger</keyword>
<dbReference type="GO" id="GO:1990304">
    <property type="term" value="C:MUB1-RAD6-UBR2 ubiquitin ligase complex"/>
    <property type="evidence" value="ECO:0007669"/>
    <property type="project" value="TreeGrafter"/>
</dbReference>
<keyword evidence="11" id="KW-1185">Reference proteome</keyword>
<protein>
    <recommendedName>
        <fullName evidence="9">MYND-type domain-containing protein</fullName>
    </recommendedName>
</protein>
<evidence type="ECO:0000256" key="2">
    <source>
        <dbReference type="ARBA" id="ARBA00010655"/>
    </source>
</evidence>
<dbReference type="Gene3D" id="6.10.140.2220">
    <property type="match status" value="1"/>
</dbReference>
<evidence type="ECO:0000256" key="4">
    <source>
        <dbReference type="ARBA" id="ARBA00022723"/>
    </source>
</evidence>
<evidence type="ECO:0000256" key="1">
    <source>
        <dbReference type="ARBA" id="ARBA00004496"/>
    </source>
</evidence>
<evidence type="ECO:0000256" key="8">
    <source>
        <dbReference type="SAM" id="MobiDB-lite"/>
    </source>
</evidence>
<dbReference type="GO" id="GO:0005737">
    <property type="term" value="C:cytoplasm"/>
    <property type="evidence" value="ECO:0007669"/>
    <property type="project" value="UniProtKB-SubCell"/>
</dbReference>
<evidence type="ECO:0000256" key="3">
    <source>
        <dbReference type="ARBA" id="ARBA00022490"/>
    </source>
</evidence>
<keyword evidence="6" id="KW-0862">Zinc</keyword>
<comment type="subcellular location">
    <subcellularLocation>
        <location evidence="1">Cytoplasm</location>
    </subcellularLocation>
</comment>
<feature type="domain" description="MYND-type" evidence="9">
    <location>
        <begin position="432"/>
        <end position="473"/>
    </location>
</feature>
<dbReference type="AlphaFoldDB" id="A0AAD5SRU2"/>
<dbReference type="GO" id="GO:0008270">
    <property type="term" value="F:zinc ion binding"/>
    <property type="evidence" value="ECO:0007669"/>
    <property type="project" value="UniProtKB-KW"/>
</dbReference>
<feature type="region of interest" description="Disordered" evidence="8">
    <location>
        <begin position="1"/>
        <end position="27"/>
    </location>
</feature>
<evidence type="ECO:0000313" key="11">
    <source>
        <dbReference type="Proteomes" id="UP001211907"/>
    </source>
</evidence>
<dbReference type="SUPFAM" id="SSF144232">
    <property type="entry name" value="HIT/MYND zinc finger-like"/>
    <property type="match status" value="1"/>
</dbReference>
<evidence type="ECO:0000259" key="9">
    <source>
        <dbReference type="PROSITE" id="PS50865"/>
    </source>
</evidence>
<gene>
    <name evidence="10" type="ORF">HK100_005348</name>
</gene>
<comment type="caution">
    <text evidence="10">The sequence shown here is derived from an EMBL/GenBank/DDBJ whole genome shotgun (WGS) entry which is preliminary data.</text>
</comment>
<evidence type="ECO:0000313" key="10">
    <source>
        <dbReference type="EMBL" id="KAJ3097467.1"/>
    </source>
</evidence>
<evidence type="ECO:0000256" key="5">
    <source>
        <dbReference type="ARBA" id="ARBA00022771"/>
    </source>
</evidence>
<comment type="similarity">
    <text evidence="2">Belongs to the MUB1/samB family.</text>
</comment>